<dbReference type="PANTHER" id="PTHR11365">
    <property type="entry name" value="5-OXOPROLINASE RELATED"/>
    <property type="match status" value="1"/>
</dbReference>
<dbReference type="PANTHER" id="PTHR11365:SF23">
    <property type="entry name" value="HYPOTHETICAL 5-OXOPROLINASE (EUROFUNG)-RELATED"/>
    <property type="match status" value="1"/>
</dbReference>
<feature type="domain" description="Hydantoinase A/oxoprolinase" evidence="1">
    <location>
        <begin position="212"/>
        <end position="496"/>
    </location>
</feature>
<dbReference type="InterPro" id="IPR008040">
    <property type="entry name" value="Hydant_A_N"/>
</dbReference>
<dbReference type="Proteomes" id="UP000886476">
    <property type="component" value="Unassembled WGS sequence"/>
</dbReference>
<evidence type="ECO:0000313" key="5">
    <source>
        <dbReference type="Proteomes" id="UP000886476"/>
    </source>
</evidence>
<dbReference type="EMBL" id="JABFDN010000004">
    <property type="protein sequence ID" value="NPU66342.1"/>
    <property type="molecule type" value="Genomic_DNA"/>
</dbReference>
<feature type="domain" description="Acetophenone carboxylase-like C-terminal" evidence="3">
    <location>
        <begin position="521"/>
        <end position="675"/>
    </location>
</feature>
<proteinExistence type="predicted"/>
<comment type="caution">
    <text evidence="4">The sequence shown here is derived from an EMBL/GenBank/DDBJ whole genome shotgun (WGS) entry which is preliminary data.</text>
</comment>
<organism evidence="4 5">
    <name type="scientific">Bradyrhizobium aeschynomenes</name>
    <dbReference type="NCBI Taxonomy" id="2734909"/>
    <lineage>
        <taxon>Bacteria</taxon>
        <taxon>Pseudomonadati</taxon>
        <taxon>Pseudomonadota</taxon>
        <taxon>Alphaproteobacteria</taxon>
        <taxon>Hyphomicrobiales</taxon>
        <taxon>Nitrobacteraceae</taxon>
        <taxon>Bradyrhizobium</taxon>
    </lineage>
</organism>
<reference evidence="4" key="1">
    <citation type="submission" date="2020-05" db="EMBL/GenBank/DDBJ databases">
        <title>Nod-independent and nitrogen-fixing Bradyrhizobium aeschynomene sp. nov. isolated from nodules of Aeschynomene indica.</title>
        <authorList>
            <person name="Zhang Z."/>
        </authorList>
    </citation>
    <scope>NUCLEOTIDE SEQUENCE</scope>
    <source>
        <strain evidence="4">83012</strain>
    </source>
</reference>
<evidence type="ECO:0000259" key="2">
    <source>
        <dbReference type="Pfam" id="PF05378"/>
    </source>
</evidence>
<evidence type="ECO:0000259" key="1">
    <source>
        <dbReference type="Pfam" id="PF01968"/>
    </source>
</evidence>
<evidence type="ECO:0000313" key="4">
    <source>
        <dbReference type="EMBL" id="NPU66342.1"/>
    </source>
</evidence>
<dbReference type="InterPro" id="IPR049517">
    <property type="entry name" value="ACX-like_C"/>
</dbReference>
<gene>
    <name evidence="4" type="ORF">HL667_15160</name>
</gene>
<sequence>MNSELRGGFRVGVDIGGTFTDVSIVDGVGHVHAIKSPSMPADPAKGVVAALERAALELGLTLPLLLSRTDLFVHGSTIATNTLLERTGAVVGLLGTEGFRDTIEIRRGWRDNPWDHRAPWPDPIVPRHRRLSVVERIDAEGNAVIPLDPASVRRALDRMLSFGVESVAICLLHSYRNSDHEQRCRDIIAAHAPELWVTLSSELAPVVGEYERASTSVINAYVAPRVVPYLNGLERELRAMGLRALLVVQSNGGVVSVAQIARHPVSMLLSGPAAAAGALTHFQTEAGTDHLISLEVGGTSCDVMMVNAGEIGMTDLLDIERLRVAVPSVEITTVSAGGGSIASVDEGGLLCVGPRGAGSNPGPACYERGGMQPTVTDAQLLLGRLRPGAQGGGAIILNRWLAEEAIRTQIAEPLGLQPFEAAVGIIRLAEQTMLHAVENVSIEKGLDPHRFTLVAGGGAGALHASSIARLARCQNVFVPRLAGVLCAFGMCNTDLRCDLQRSIPIALEQQHRGILDGLTASLVGQATALLETEGFPPERRRFLTQWHLRYFGQQSSIPITVRDDEPIAAIIERFEAEHRRMFGHTQPDGRHQVVSVKVSGFGLLSRLHAQASNYTSSRGIDPCERREIWVDAEHDWKEVPVFKGSALAPHRLVDGPAIVEESTTTILVGAGDRLRVTSGGNYIIELQ</sequence>
<dbReference type="InterPro" id="IPR045079">
    <property type="entry name" value="Oxoprolinase-like"/>
</dbReference>
<dbReference type="Pfam" id="PF05378">
    <property type="entry name" value="Hydant_A_N"/>
    <property type="match status" value="1"/>
</dbReference>
<name>A0ABX2CGE3_9BRAD</name>
<keyword evidence="5" id="KW-1185">Reference proteome</keyword>
<protein>
    <submittedName>
        <fullName evidence="4">Hydantoinase/oxoprolinase family protein</fullName>
    </submittedName>
</protein>
<dbReference type="RefSeq" id="WP_172111427.1">
    <property type="nucleotide sequence ID" value="NZ_JABFDN010000004.1"/>
</dbReference>
<dbReference type="Pfam" id="PF01968">
    <property type="entry name" value="Hydantoinase_A"/>
    <property type="match status" value="1"/>
</dbReference>
<evidence type="ECO:0000259" key="3">
    <source>
        <dbReference type="Pfam" id="PF19278"/>
    </source>
</evidence>
<dbReference type="Pfam" id="PF19278">
    <property type="entry name" value="Hydant_A_C"/>
    <property type="match status" value="1"/>
</dbReference>
<accession>A0ABX2CGE3</accession>
<feature type="domain" description="Hydantoinase/oxoprolinase N-terminal" evidence="2">
    <location>
        <begin position="10"/>
        <end position="190"/>
    </location>
</feature>
<dbReference type="InterPro" id="IPR002821">
    <property type="entry name" value="Hydantoinase_A"/>
</dbReference>